<dbReference type="GO" id="GO:0008747">
    <property type="term" value="F:N-acetylneuraminate lyase activity"/>
    <property type="evidence" value="ECO:0007669"/>
    <property type="project" value="TreeGrafter"/>
</dbReference>
<dbReference type="SUPFAM" id="SSF51569">
    <property type="entry name" value="Aldolase"/>
    <property type="match status" value="1"/>
</dbReference>
<evidence type="ECO:0000256" key="2">
    <source>
        <dbReference type="ARBA" id="ARBA00023270"/>
    </source>
</evidence>
<sequence length="307" mass="32464">MSPSTAFGNGDGPTRPEGAQVLLLTPFTDDGEVDERSLASLVDYVIDGGIDGIVGLGTTGEFFTLSVDEQAQLMTTLAKVVAGRVPITYGVGNSATSVSIALARHAQALGAECVMLQPPYYFDHTAASTEAHFTAVAAAVELPVMAYDGGAGIELSVERVRRISEQAPNVRYVKMSIVDPAKVLAMREGAPAVEVLVGDENMLLMGLRHGAIGSTVGWSNVDPSAIARVHRSFEDGELDAARTVLLREVVPAVSPCITAKNGWIRSYKEILAAKGVIASPATRLPLTPLDPVRREEVLAAMQELKLL</sequence>
<feature type="binding site" evidence="5">
    <location>
        <position position="59"/>
    </location>
    <ligand>
        <name>pyruvate</name>
        <dbReference type="ChEBI" id="CHEBI:15361"/>
    </ligand>
</feature>
<protein>
    <submittedName>
        <fullName evidence="6">4-hydroxy-tetrahydrodipicolinate synthase</fullName>
        <ecNumber evidence="6">4.3.3.7</ecNumber>
    </submittedName>
</protein>
<dbReference type="Proteomes" id="UP000585272">
    <property type="component" value="Unassembled WGS sequence"/>
</dbReference>
<keyword evidence="1 3" id="KW-0456">Lyase</keyword>
<evidence type="ECO:0000313" key="7">
    <source>
        <dbReference type="Proteomes" id="UP000585272"/>
    </source>
</evidence>
<dbReference type="SMART" id="SM01130">
    <property type="entry name" value="DHDPS"/>
    <property type="match status" value="1"/>
</dbReference>
<proteinExistence type="inferred from homology"/>
<dbReference type="PIRSF" id="PIRSF001365">
    <property type="entry name" value="DHDPS"/>
    <property type="match status" value="1"/>
</dbReference>
<dbReference type="Pfam" id="PF00701">
    <property type="entry name" value="DHDPS"/>
    <property type="match status" value="1"/>
</dbReference>
<dbReference type="Gene3D" id="3.20.20.70">
    <property type="entry name" value="Aldolase class I"/>
    <property type="match status" value="1"/>
</dbReference>
<dbReference type="GO" id="GO:0005829">
    <property type="term" value="C:cytosol"/>
    <property type="evidence" value="ECO:0007669"/>
    <property type="project" value="TreeGrafter"/>
</dbReference>
<dbReference type="PRINTS" id="PR00146">
    <property type="entry name" value="DHPICSNTHASE"/>
</dbReference>
<feature type="active site" description="Schiff-base intermediate with substrate" evidence="4">
    <location>
        <position position="174"/>
    </location>
</feature>
<dbReference type="GO" id="GO:0008840">
    <property type="term" value="F:4-hydroxy-tetrahydrodipicolinate synthase activity"/>
    <property type="evidence" value="ECO:0007669"/>
    <property type="project" value="UniProtKB-EC"/>
</dbReference>
<evidence type="ECO:0000256" key="4">
    <source>
        <dbReference type="PIRSR" id="PIRSR001365-1"/>
    </source>
</evidence>
<dbReference type="EMBL" id="JACHNU010000002">
    <property type="protein sequence ID" value="MBB4662755.1"/>
    <property type="molecule type" value="Genomic_DNA"/>
</dbReference>
<evidence type="ECO:0000256" key="5">
    <source>
        <dbReference type="PIRSR" id="PIRSR001365-2"/>
    </source>
</evidence>
<dbReference type="InterPro" id="IPR002220">
    <property type="entry name" value="DapA-like"/>
</dbReference>
<comment type="similarity">
    <text evidence="3">Belongs to the DapA family.</text>
</comment>
<evidence type="ECO:0000256" key="3">
    <source>
        <dbReference type="PIRNR" id="PIRNR001365"/>
    </source>
</evidence>
<dbReference type="EC" id="4.3.3.7" evidence="6"/>
<dbReference type="RefSeq" id="WP_183342176.1">
    <property type="nucleotide sequence ID" value="NZ_JACHNU010000002.1"/>
</dbReference>
<evidence type="ECO:0000256" key="1">
    <source>
        <dbReference type="ARBA" id="ARBA00023239"/>
    </source>
</evidence>
<dbReference type="PROSITE" id="PS00665">
    <property type="entry name" value="DHDPS_1"/>
    <property type="match status" value="1"/>
</dbReference>
<dbReference type="InterPro" id="IPR020624">
    <property type="entry name" value="Schiff_base-form_aldolases_CS"/>
</dbReference>
<dbReference type="PANTHER" id="PTHR42849:SF1">
    <property type="entry name" value="N-ACETYLNEURAMINATE LYASE"/>
    <property type="match status" value="1"/>
</dbReference>
<keyword evidence="2" id="KW-0704">Schiff base</keyword>
<organism evidence="6 7">
    <name type="scientific">Conexibacter arvalis</name>
    <dbReference type="NCBI Taxonomy" id="912552"/>
    <lineage>
        <taxon>Bacteria</taxon>
        <taxon>Bacillati</taxon>
        <taxon>Actinomycetota</taxon>
        <taxon>Thermoleophilia</taxon>
        <taxon>Solirubrobacterales</taxon>
        <taxon>Conexibacteraceae</taxon>
        <taxon>Conexibacter</taxon>
    </lineage>
</organism>
<dbReference type="CDD" id="cd00408">
    <property type="entry name" value="DHDPS-like"/>
    <property type="match status" value="1"/>
</dbReference>
<comment type="caution">
    <text evidence="6">The sequence shown here is derived from an EMBL/GenBank/DDBJ whole genome shotgun (WGS) entry which is preliminary data.</text>
</comment>
<feature type="active site" description="Proton donor/acceptor" evidence="4">
    <location>
        <position position="147"/>
    </location>
</feature>
<name>A0A840IEK5_9ACTN</name>
<keyword evidence="7" id="KW-1185">Reference proteome</keyword>
<accession>A0A840IEK5</accession>
<gene>
    <name evidence="6" type="ORF">BDZ31_002341</name>
</gene>
<dbReference type="AlphaFoldDB" id="A0A840IEK5"/>
<evidence type="ECO:0000313" key="6">
    <source>
        <dbReference type="EMBL" id="MBB4662755.1"/>
    </source>
</evidence>
<dbReference type="PANTHER" id="PTHR42849">
    <property type="entry name" value="N-ACETYLNEURAMINATE LYASE"/>
    <property type="match status" value="1"/>
</dbReference>
<dbReference type="InterPro" id="IPR013785">
    <property type="entry name" value="Aldolase_TIM"/>
</dbReference>
<dbReference type="GO" id="GO:0019262">
    <property type="term" value="P:N-acetylneuraminate catabolic process"/>
    <property type="evidence" value="ECO:0007669"/>
    <property type="project" value="TreeGrafter"/>
</dbReference>
<reference evidence="6 7" key="1">
    <citation type="submission" date="2020-08" db="EMBL/GenBank/DDBJ databases">
        <title>Genomic Encyclopedia of Archaeal and Bacterial Type Strains, Phase II (KMG-II): from individual species to whole genera.</title>
        <authorList>
            <person name="Goeker M."/>
        </authorList>
    </citation>
    <scope>NUCLEOTIDE SEQUENCE [LARGE SCALE GENOMIC DNA]</scope>
    <source>
        <strain evidence="6 7">DSM 23288</strain>
    </source>
</reference>